<organism evidence="1 2">
    <name type="scientific">Tardiphaga robiniae</name>
    <dbReference type="NCBI Taxonomy" id="943830"/>
    <lineage>
        <taxon>Bacteria</taxon>
        <taxon>Pseudomonadati</taxon>
        <taxon>Pseudomonadota</taxon>
        <taxon>Alphaproteobacteria</taxon>
        <taxon>Hyphomicrobiales</taxon>
        <taxon>Nitrobacteraceae</taxon>
        <taxon>Tardiphaga</taxon>
    </lineage>
</organism>
<dbReference type="Proteomes" id="UP000076574">
    <property type="component" value="Unassembled WGS sequence"/>
</dbReference>
<accession>A0A161SSL0</accession>
<comment type="caution">
    <text evidence="1">The sequence shown here is derived from an EMBL/GenBank/DDBJ whole genome shotgun (WGS) entry which is preliminary data.</text>
</comment>
<gene>
    <name evidence="1" type="ORF">A4A58_22960</name>
</gene>
<dbReference type="AlphaFoldDB" id="A0A161SSL0"/>
<dbReference type="STRING" id="943830.A4A58_22960"/>
<evidence type="ECO:0000313" key="2">
    <source>
        <dbReference type="Proteomes" id="UP000076574"/>
    </source>
</evidence>
<dbReference type="EMBL" id="LVYV01000004">
    <property type="protein sequence ID" value="KZD24342.1"/>
    <property type="molecule type" value="Genomic_DNA"/>
</dbReference>
<reference evidence="1 2" key="1">
    <citation type="submission" date="2016-03" db="EMBL/GenBank/DDBJ databases">
        <title>Microsymbionts genomes from the relict species Vavilovia formosa (Stev.) Fed.</title>
        <authorList>
            <person name="Kopat V."/>
            <person name="Chirak E."/>
            <person name="Kimeklis A."/>
            <person name="Andronov E."/>
        </authorList>
    </citation>
    <scope>NUCLEOTIDE SEQUENCE [LARGE SCALE GENOMIC DNA]</scope>
    <source>
        <strain evidence="1 2">Vaf07</strain>
    </source>
</reference>
<name>A0A161SSL0_9BRAD</name>
<protein>
    <submittedName>
        <fullName evidence="1">Uncharacterized protein</fullName>
    </submittedName>
</protein>
<sequence length="77" mass="8717">MVYAVERGICKFLLEGFASLAGWDASTGTWARSIRLPKIPTRENWSAMSAWIAFAAAMPEVQPLQWYFFNLAIAYAR</sequence>
<evidence type="ECO:0000313" key="1">
    <source>
        <dbReference type="EMBL" id="KZD24342.1"/>
    </source>
</evidence>
<proteinExistence type="predicted"/>
<keyword evidence="2" id="KW-1185">Reference proteome</keyword>